<dbReference type="Gene3D" id="2.40.50.90">
    <property type="match status" value="5"/>
</dbReference>
<dbReference type="AlphaFoldDB" id="W7B4X1"/>
<dbReference type="PROSITE" id="PS50304">
    <property type="entry name" value="TUDOR"/>
    <property type="match status" value="1"/>
</dbReference>
<dbReference type="PANTHER" id="PTHR12302:SF2">
    <property type="entry name" value="STAPHYLOCOCCAL NUCLEASE DOMAIN-CONTAINING PROTEIN 1"/>
    <property type="match status" value="1"/>
</dbReference>
<evidence type="ECO:0000259" key="3">
    <source>
        <dbReference type="PROSITE" id="PS50830"/>
    </source>
</evidence>
<dbReference type="PANTHER" id="PTHR12302">
    <property type="entry name" value="EBNA2 BINDING PROTEIN P100"/>
    <property type="match status" value="1"/>
</dbReference>
<dbReference type="GO" id="GO:0006402">
    <property type="term" value="P:mRNA catabolic process"/>
    <property type="evidence" value="ECO:0007669"/>
    <property type="project" value="TreeGrafter"/>
</dbReference>
<dbReference type="GO" id="GO:0004518">
    <property type="term" value="F:nuclease activity"/>
    <property type="evidence" value="ECO:0007669"/>
    <property type="project" value="TreeGrafter"/>
</dbReference>
<evidence type="ECO:0008006" key="6">
    <source>
        <dbReference type="Google" id="ProtNLM"/>
    </source>
</evidence>
<dbReference type="GO" id="GO:0003723">
    <property type="term" value="F:RNA binding"/>
    <property type="evidence" value="ECO:0007669"/>
    <property type="project" value="TreeGrafter"/>
</dbReference>
<dbReference type="Gene3D" id="2.30.30.140">
    <property type="match status" value="1"/>
</dbReference>
<dbReference type="Pfam" id="PF00565">
    <property type="entry name" value="SNase"/>
    <property type="match status" value="3"/>
</dbReference>
<dbReference type="InterPro" id="IPR035437">
    <property type="entry name" value="SNase_OB-fold_sf"/>
</dbReference>
<gene>
    <name evidence="4" type="ORF">YYG_01986</name>
</gene>
<dbReference type="InterPro" id="IPR002999">
    <property type="entry name" value="Tudor"/>
</dbReference>
<accession>W7B4X1</accession>
<feature type="domain" description="Tudor" evidence="2">
    <location>
        <begin position="816"/>
        <end position="876"/>
    </location>
</feature>
<dbReference type="FunFam" id="2.30.30.140:FF:000018">
    <property type="entry name" value="Serine/threonine-protein kinase 31"/>
    <property type="match status" value="1"/>
</dbReference>
<dbReference type="eggNOG" id="KOG2039">
    <property type="taxonomic scope" value="Eukaryota"/>
</dbReference>
<evidence type="ECO:0000259" key="2">
    <source>
        <dbReference type="PROSITE" id="PS50304"/>
    </source>
</evidence>
<sequence length="995" mass="116229">MNTYINYSQKQCISFELKKYGIAQERQVSLACIQCPKLYVKSQTSEKNEEPFAWESRELIRKLIIGKSVSFTLEYVYNNRQYCSVYFEDTNLSILLLEKGYANLMFNKNVKTNVYADLEPYYIEAKSKNLGIFGNNINKYVRNIININNDKNENKKIYDMLVNKKVHCVIEHVRDGGHLRVYAQLEKKENKEEGNKKNNVKNEKGGKGSKKKREDNNTNQTEEKYLTMYYFSISLCGIIVDMYKKEVINNVETVKEETYATETKKFVEYRLLNRDVEIEIKHIDNNLNLYGNIHYKLGNICLLLLKNGYAYINDYTIKYVENPIEYKRALDEAVKLRKKKWVNYSEKEVDFEKEYITTVIEVLYGDIIIVDYKNEERRLYLSSIKCEKHNSDIHLNTLSLLAKDYLKKKIVGEQVKIITECVKTPQSNSEGYIPPCSDNKGRMHFVSVYQIKKKQVDKKGSLPGSNKINSEKKKKGKKSNNNSKDDKKNESENMDQEDYNEMSLNEELVAEGLAKVVNYVQENEKPDYYFNLQALEKESEKKKLGRFNPHLDIIKINNISGSENALRARSFENTLNKYNNLNAYVDYIYGANKYKIYIPSQNLMINFILLGVNIQKINLKEIGNDNVNKNGNIENVKREDDYVSAETGKKNNKKEKSEYRDIAIQAYKYVRKLLMQRSVQICIITCDKGGNFIGTLKYQNKDIAHHLLSLGYGMLNDIGLKNITERANYIKAAEEAKNNKRNIWAIEIVNENNENGLLNGDKAKLSEFDSIYYCSYVDDINNICLQLKNKQDQLKKFQEDINKKSYIESIPEMSINNISKNALVLAKYIDNYYYRAVVLQINKSKNKCLVKYIDFGNEDEINVADIKKLTPEYSLKNYHQFAIKVALSGLKMPEDNKPDLMIYIKQLLLDKFLYVKFEKKTENIYHVVFYDYEQFTTNKNVKSVNEEIANQGICYVDNFSDTKIFEKLKKEELQSKKNKLGIWSYGDINYDDNYA</sequence>
<dbReference type="InterPro" id="IPR016071">
    <property type="entry name" value="Staphylococal_nuclease_OB-fold"/>
</dbReference>
<dbReference type="PROSITE" id="PS50830">
    <property type="entry name" value="TNASE_3"/>
    <property type="match status" value="1"/>
</dbReference>
<dbReference type="SMART" id="SM00318">
    <property type="entry name" value="SNc"/>
    <property type="match status" value="2"/>
</dbReference>
<reference evidence="4 5" key="1">
    <citation type="submission" date="2013-02" db="EMBL/GenBank/DDBJ databases">
        <title>The Genome Sequence of Plasmodium vinckei petteri CR.</title>
        <authorList>
            <consortium name="The Broad Institute Genome Sequencing Platform"/>
            <consortium name="The Broad Institute Genome Sequencing Center for Infectious Disease"/>
            <person name="Neafsey D."/>
            <person name="Cheeseman I."/>
            <person name="Volkman S."/>
            <person name="Adams J."/>
            <person name="Walker B."/>
            <person name="Young S.K."/>
            <person name="Zeng Q."/>
            <person name="Gargeya S."/>
            <person name="Fitzgerald M."/>
            <person name="Haas B."/>
            <person name="Abouelleil A."/>
            <person name="Alvarado L."/>
            <person name="Arachchi H.M."/>
            <person name="Berlin A.M."/>
            <person name="Chapman S.B."/>
            <person name="Dewar J."/>
            <person name="Goldberg J."/>
            <person name="Griggs A."/>
            <person name="Gujja S."/>
            <person name="Hansen M."/>
            <person name="Howarth C."/>
            <person name="Imamovic A."/>
            <person name="Larimer J."/>
            <person name="McCowan C."/>
            <person name="Murphy C."/>
            <person name="Neiman D."/>
            <person name="Pearson M."/>
            <person name="Priest M."/>
            <person name="Roberts A."/>
            <person name="Saif S."/>
            <person name="Shea T."/>
            <person name="Sisk P."/>
            <person name="Sykes S."/>
            <person name="Wortman J."/>
            <person name="Nusbaum C."/>
            <person name="Birren B."/>
        </authorList>
    </citation>
    <scope>NUCLEOTIDE SEQUENCE [LARGE SCALE GENOMIC DNA]</scope>
    <source>
        <strain evidence="4 5">CR</strain>
    </source>
</reference>
<dbReference type="EMBL" id="KI965397">
    <property type="protein sequence ID" value="EUD72986.1"/>
    <property type="molecule type" value="Genomic_DNA"/>
</dbReference>
<dbReference type="SUPFAM" id="SSF50199">
    <property type="entry name" value="Staphylococcal nuclease"/>
    <property type="match status" value="5"/>
</dbReference>
<organism evidence="4 5">
    <name type="scientific">Plasmodium vinckei petteri</name>
    <dbReference type="NCBI Taxonomy" id="138298"/>
    <lineage>
        <taxon>Eukaryota</taxon>
        <taxon>Sar</taxon>
        <taxon>Alveolata</taxon>
        <taxon>Apicomplexa</taxon>
        <taxon>Aconoidasida</taxon>
        <taxon>Haemosporida</taxon>
        <taxon>Plasmodiidae</taxon>
        <taxon>Plasmodium</taxon>
        <taxon>Plasmodium (Vinckeia)</taxon>
    </lineage>
</organism>
<feature type="domain" description="TNase-like" evidence="3">
    <location>
        <begin position="1"/>
        <end position="135"/>
    </location>
</feature>
<feature type="region of interest" description="Disordered" evidence="1">
    <location>
        <begin position="456"/>
        <end position="498"/>
    </location>
</feature>
<dbReference type="SMART" id="SM00333">
    <property type="entry name" value="TUDOR"/>
    <property type="match status" value="1"/>
</dbReference>
<dbReference type="GO" id="GO:0005634">
    <property type="term" value="C:nucleus"/>
    <property type="evidence" value="ECO:0007669"/>
    <property type="project" value="TreeGrafter"/>
</dbReference>
<evidence type="ECO:0000313" key="5">
    <source>
        <dbReference type="Proteomes" id="UP000030659"/>
    </source>
</evidence>
<evidence type="ECO:0000313" key="4">
    <source>
        <dbReference type="EMBL" id="EUD72986.1"/>
    </source>
</evidence>
<protein>
    <recommendedName>
        <fullName evidence="6">Tudor staphylococcal nuclease</fullName>
    </recommendedName>
</protein>
<dbReference type="SUPFAM" id="SSF63748">
    <property type="entry name" value="Tudor/PWWP/MBT"/>
    <property type="match status" value="1"/>
</dbReference>
<dbReference type="Proteomes" id="UP000030659">
    <property type="component" value="Unassembled WGS sequence"/>
</dbReference>
<proteinExistence type="predicted"/>
<name>W7B4X1_PLAVN</name>
<dbReference type="Pfam" id="PF00567">
    <property type="entry name" value="TUDOR"/>
    <property type="match status" value="1"/>
</dbReference>
<feature type="region of interest" description="Disordered" evidence="1">
    <location>
        <begin position="188"/>
        <end position="219"/>
    </location>
</feature>
<dbReference type="GO" id="GO:0005829">
    <property type="term" value="C:cytosol"/>
    <property type="evidence" value="ECO:0007669"/>
    <property type="project" value="TreeGrafter"/>
</dbReference>
<evidence type="ECO:0000256" key="1">
    <source>
        <dbReference type="SAM" id="MobiDB-lite"/>
    </source>
</evidence>